<evidence type="ECO:0000256" key="2">
    <source>
        <dbReference type="ARBA" id="ARBA00006275"/>
    </source>
</evidence>
<keyword evidence="9" id="KW-1185">Reference proteome</keyword>
<dbReference type="InterPro" id="IPR012944">
    <property type="entry name" value="SusD_RagB_dom"/>
</dbReference>
<evidence type="ECO:0000259" key="6">
    <source>
        <dbReference type="Pfam" id="PF07980"/>
    </source>
</evidence>
<dbReference type="Proteomes" id="UP000199440">
    <property type="component" value="Unassembled WGS sequence"/>
</dbReference>
<dbReference type="GO" id="GO:0009279">
    <property type="term" value="C:cell outer membrane"/>
    <property type="evidence" value="ECO:0007669"/>
    <property type="project" value="UniProtKB-SubCell"/>
</dbReference>
<comment type="subcellular location">
    <subcellularLocation>
        <location evidence="1">Cell outer membrane</location>
    </subcellularLocation>
</comment>
<protein>
    <submittedName>
        <fullName evidence="8">Starch-binding associating with outer membrane</fullName>
    </submittedName>
</protein>
<dbReference type="Gene3D" id="1.25.40.390">
    <property type="match status" value="1"/>
</dbReference>
<reference evidence="8 9" key="1">
    <citation type="submission" date="2016-10" db="EMBL/GenBank/DDBJ databases">
        <authorList>
            <person name="de Groot N.N."/>
        </authorList>
    </citation>
    <scope>NUCLEOTIDE SEQUENCE [LARGE SCALE GENOMIC DNA]</scope>
    <source>
        <strain evidence="8 9">DSM 19886</strain>
    </source>
</reference>
<sequence>MLIEKYIENMKTINIYKSFKKLLGVFGLIALALSFNGCEQFDLDENPAASQSQVVTYSSMPQLELGVTGIYGKLNKAAWMSTFYVNGWSGDDITTHVASNKADFREYDQRFVTPENSRTLTNWNGVYEMIRAANTVLQSVEGQTLSDPDPTKQERLIGETYFLRAIMFNHLMRIHGRIPLVLEVDPFQQPALASQLEVFEQIERDLLEAESRLPIKSAFAGSTTPSSGTARAFLARLYMDWAGFPLKDASKYAQAVSSAKMVIDNAAAHGFGLEPDLAKLWSLEGRLNQEGVFTIAYSNSAGNLTNRKMGKLGLPTDFAGWQETFAEIRFFEDMPEGVRKTATYYDEIPVDAGGTITAGTPDKLIPWEEFKDQQSPIFRKIVGDLADGDWNQFQTLRSDLFMRYAEVLLIYAEASGETGSAGADAWNALNMVHRRAEGIDINTPDASDLTASDGAIQDLAFTERKWEFAGEFIRWNDLVRKEQVEAALGNRNPQVSIGTSYDENGVGTPKPLTTAQNPILGSLGTDNYYAPIPLQEIEKNPNLAN</sequence>
<evidence type="ECO:0000313" key="8">
    <source>
        <dbReference type="EMBL" id="SDM29886.1"/>
    </source>
</evidence>
<keyword evidence="3" id="KW-0732">Signal</keyword>
<feature type="domain" description="SusD-like N-terminal" evidence="7">
    <location>
        <begin position="43"/>
        <end position="239"/>
    </location>
</feature>
<dbReference type="Pfam" id="PF14322">
    <property type="entry name" value="SusD-like_3"/>
    <property type="match status" value="1"/>
</dbReference>
<dbReference type="SUPFAM" id="SSF48452">
    <property type="entry name" value="TPR-like"/>
    <property type="match status" value="1"/>
</dbReference>
<dbReference type="InterPro" id="IPR033985">
    <property type="entry name" value="SusD-like_N"/>
</dbReference>
<evidence type="ECO:0000256" key="4">
    <source>
        <dbReference type="ARBA" id="ARBA00023136"/>
    </source>
</evidence>
<accession>A0A1G9S337</accession>
<feature type="domain" description="RagB/SusD" evidence="6">
    <location>
        <begin position="380"/>
        <end position="543"/>
    </location>
</feature>
<dbReference type="CDD" id="cd08977">
    <property type="entry name" value="SusD"/>
    <property type="match status" value="1"/>
</dbReference>
<dbReference type="AlphaFoldDB" id="A0A1G9S337"/>
<evidence type="ECO:0000256" key="5">
    <source>
        <dbReference type="ARBA" id="ARBA00023237"/>
    </source>
</evidence>
<comment type="similarity">
    <text evidence="2">Belongs to the SusD family.</text>
</comment>
<keyword evidence="4" id="KW-0472">Membrane</keyword>
<evidence type="ECO:0000259" key="7">
    <source>
        <dbReference type="Pfam" id="PF14322"/>
    </source>
</evidence>
<evidence type="ECO:0000256" key="1">
    <source>
        <dbReference type="ARBA" id="ARBA00004442"/>
    </source>
</evidence>
<organism evidence="8 9">
    <name type="scientific">Kriegella aquimaris</name>
    <dbReference type="NCBI Taxonomy" id="192904"/>
    <lineage>
        <taxon>Bacteria</taxon>
        <taxon>Pseudomonadati</taxon>
        <taxon>Bacteroidota</taxon>
        <taxon>Flavobacteriia</taxon>
        <taxon>Flavobacteriales</taxon>
        <taxon>Flavobacteriaceae</taxon>
        <taxon>Kriegella</taxon>
    </lineage>
</organism>
<keyword evidence="5" id="KW-0998">Cell outer membrane</keyword>
<evidence type="ECO:0000313" key="9">
    <source>
        <dbReference type="Proteomes" id="UP000199440"/>
    </source>
</evidence>
<evidence type="ECO:0000256" key="3">
    <source>
        <dbReference type="ARBA" id="ARBA00022729"/>
    </source>
</evidence>
<gene>
    <name evidence="8" type="ORF">SAMN04488514_10786</name>
</gene>
<dbReference type="InterPro" id="IPR011990">
    <property type="entry name" value="TPR-like_helical_dom_sf"/>
</dbReference>
<name>A0A1G9S337_9FLAO</name>
<dbReference type="Pfam" id="PF07980">
    <property type="entry name" value="SusD_RagB"/>
    <property type="match status" value="1"/>
</dbReference>
<proteinExistence type="inferred from homology"/>
<dbReference type="EMBL" id="FNGV01000007">
    <property type="protein sequence ID" value="SDM29886.1"/>
    <property type="molecule type" value="Genomic_DNA"/>
</dbReference>
<dbReference type="STRING" id="192904.SAMN04488514_10786"/>
<dbReference type="OrthoDB" id="5694214at2"/>